<evidence type="ECO:0000256" key="6">
    <source>
        <dbReference type="RuleBase" id="RU363034"/>
    </source>
</evidence>
<proteinExistence type="inferred from homology"/>
<dbReference type="SMART" id="SM00020">
    <property type="entry name" value="Tryp_SPc"/>
    <property type="match status" value="1"/>
</dbReference>
<dbReference type="GO" id="GO:0006508">
    <property type="term" value="P:proteolysis"/>
    <property type="evidence" value="ECO:0007669"/>
    <property type="project" value="UniProtKB-KW"/>
</dbReference>
<dbReference type="InterPro" id="IPR001254">
    <property type="entry name" value="Trypsin_dom"/>
</dbReference>
<evidence type="ECO:0000313" key="9">
    <source>
        <dbReference type="Proteomes" id="UP001177023"/>
    </source>
</evidence>
<feature type="non-terminal residue" evidence="8">
    <location>
        <position position="1"/>
    </location>
</feature>
<dbReference type="FunFam" id="2.40.10.10:FF:000068">
    <property type="entry name" value="transmembrane protease serine 2"/>
    <property type="match status" value="1"/>
</dbReference>
<comment type="caution">
    <text evidence="8">The sequence shown here is derived from an EMBL/GenBank/DDBJ whole genome shotgun (WGS) entry which is preliminary data.</text>
</comment>
<dbReference type="InterPro" id="IPR018114">
    <property type="entry name" value="TRYPSIN_HIS"/>
</dbReference>
<dbReference type="InterPro" id="IPR043504">
    <property type="entry name" value="Peptidase_S1_PA_chymotrypsin"/>
</dbReference>
<dbReference type="PRINTS" id="PR00722">
    <property type="entry name" value="CHYMOTRYPSIN"/>
</dbReference>
<gene>
    <name evidence="8" type="ORF">MSPICULIGERA_LOCUS8079</name>
</gene>
<reference evidence="8" key="1">
    <citation type="submission" date="2023-06" db="EMBL/GenBank/DDBJ databases">
        <authorList>
            <person name="Delattre M."/>
        </authorList>
    </citation>
    <scope>NUCLEOTIDE SEQUENCE</scope>
    <source>
        <strain evidence="8">AF72</strain>
    </source>
</reference>
<accession>A0AA36G1C3</accession>
<name>A0AA36G1C3_9BILA</name>
<keyword evidence="9" id="KW-1185">Reference proteome</keyword>
<keyword evidence="2 6" id="KW-0645">Protease</keyword>
<organism evidence="8 9">
    <name type="scientific">Mesorhabditis spiculigera</name>
    <dbReference type="NCBI Taxonomy" id="96644"/>
    <lineage>
        <taxon>Eukaryota</taxon>
        <taxon>Metazoa</taxon>
        <taxon>Ecdysozoa</taxon>
        <taxon>Nematoda</taxon>
        <taxon>Chromadorea</taxon>
        <taxon>Rhabditida</taxon>
        <taxon>Rhabditina</taxon>
        <taxon>Rhabditomorpha</taxon>
        <taxon>Rhabditoidea</taxon>
        <taxon>Rhabditidae</taxon>
        <taxon>Mesorhabditinae</taxon>
        <taxon>Mesorhabditis</taxon>
    </lineage>
</organism>
<keyword evidence="5" id="KW-1015">Disulfide bond</keyword>
<dbReference type="Proteomes" id="UP001177023">
    <property type="component" value="Unassembled WGS sequence"/>
</dbReference>
<dbReference type="PANTHER" id="PTHR24276">
    <property type="entry name" value="POLYSERASE-RELATED"/>
    <property type="match status" value="1"/>
</dbReference>
<evidence type="ECO:0000256" key="2">
    <source>
        <dbReference type="ARBA" id="ARBA00022670"/>
    </source>
</evidence>
<dbReference type="PROSITE" id="PS00134">
    <property type="entry name" value="TRYPSIN_HIS"/>
    <property type="match status" value="1"/>
</dbReference>
<evidence type="ECO:0000256" key="4">
    <source>
        <dbReference type="ARBA" id="ARBA00022825"/>
    </source>
</evidence>
<dbReference type="GO" id="GO:0004252">
    <property type="term" value="F:serine-type endopeptidase activity"/>
    <property type="evidence" value="ECO:0007669"/>
    <property type="project" value="InterPro"/>
</dbReference>
<dbReference type="InterPro" id="IPR009003">
    <property type="entry name" value="Peptidase_S1_PA"/>
</dbReference>
<dbReference type="InterPro" id="IPR001314">
    <property type="entry name" value="Peptidase_S1A"/>
</dbReference>
<dbReference type="PROSITE" id="PS50240">
    <property type="entry name" value="TRYPSIN_DOM"/>
    <property type="match status" value="1"/>
</dbReference>
<dbReference type="PROSITE" id="PS00135">
    <property type="entry name" value="TRYPSIN_SER"/>
    <property type="match status" value="1"/>
</dbReference>
<dbReference type="AlphaFoldDB" id="A0AA36G1C3"/>
<protein>
    <recommendedName>
        <fullName evidence="7">Peptidase S1 domain-containing protein</fullName>
    </recommendedName>
</protein>
<dbReference type="InterPro" id="IPR033116">
    <property type="entry name" value="TRYPSIN_SER"/>
</dbReference>
<sequence>MLLEWLLFVPFISSLQERHNKLAHGKMVWDLKEYYFMASLQVKDINGNWIPNCGATILNAEWLVTAGHCVAGFDKKKLAVVVGTADLDEPEHGQTIGVSQMIVHEDFAIKIGKTKSGEHNYTYNDIAVIKLAKKLKFGSEVGPVKLVKSEDDKFPKFGQKATVLGWGLNEFGRRSSQLEYASQNVYNKETCLTEYPADLQEMIVCAGKEFKGPCPGDSGGPLVLPYE</sequence>
<dbReference type="SUPFAM" id="SSF50494">
    <property type="entry name" value="Trypsin-like serine proteases"/>
    <property type="match status" value="1"/>
</dbReference>
<evidence type="ECO:0000256" key="3">
    <source>
        <dbReference type="ARBA" id="ARBA00022801"/>
    </source>
</evidence>
<evidence type="ECO:0000259" key="7">
    <source>
        <dbReference type="PROSITE" id="PS50240"/>
    </source>
</evidence>
<dbReference type="InterPro" id="IPR050430">
    <property type="entry name" value="Peptidase_S1"/>
</dbReference>
<keyword evidence="3 6" id="KW-0378">Hydrolase</keyword>
<comment type="similarity">
    <text evidence="1">Belongs to the peptidase S1 family.</text>
</comment>
<evidence type="ECO:0000256" key="1">
    <source>
        <dbReference type="ARBA" id="ARBA00007664"/>
    </source>
</evidence>
<dbReference type="CDD" id="cd00190">
    <property type="entry name" value="Tryp_SPc"/>
    <property type="match status" value="1"/>
</dbReference>
<keyword evidence="4 6" id="KW-0720">Serine protease</keyword>
<feature type="domain" description="Peptidase S1" evidence="7">
    <location>
        <begin position="22"/>
        <end position="227"/>
    </location>
</feature>
<dbReference type="PANTHER" id="PTHR24276:SF94">
    <property type="entry name" value="AT20289P-RELATED"/>
    <property type="match status" value="1"/>
</dbReference>
<dbReference type="Gene3D" id="2.40.10.10">
    <property type="entry name" value="Trypsin-like serine proteases"/>
    <property type="match status" value="1"/>
</dbReference>
<evidence type="ECO:0000313" key="8">
    <source>
        <dbReference type="EMBL" id="CAJ0569607.1"/>
    </source>
</evidence>
<dbReference type="EMBL" id="CATQJA010002078">
    <property type="protein sequence ID" value="CAJ0569607.1"/>
    <property type="molecule type" value="Genomic_DNA"/>
</dbReference>
<dbReference type="Pfam" id="PF00089">
    <property type="entry name" value="Trypsin"/>
    <property type="match status" value="1"/>
</dbReference>
<evidence type="ECO:0000256" key="5">
    <source>
        <dbReference type="ARBA" id="ARBA00023157"/>
    </source>
</evidence>